<dbReference type="Proteomes" id="UP000605848">
    <property type="component" value="Unassembled WGS sequence"/>
</dbReference>
<reference evidence="3" key="1">
    <citation type="submission" date="2021-01" db="EMBL/GenBank/DDBJ databases">
        <title>Microvirga sp.</title>
        <authorList>
            <person name="Kim M.K."/>
        </authorList>
    </citation>
    <scope>NUCLEOTIDE SEQUENCE</scope>
    <source>
        <strain evidence="3">5420S-16</strain>
    </source>
</reference>
<organism evidence="3 4">
    <name type="scientific">Microvirga aerilata</name>
    <dbReference type="NCBI Taxonomy" id="670292"/>
    <lineage>
        <taxon>Bacteria</taxon>
        <taxon>Pseudomonadati</taxon>
        <taxon>Pseudomonadota</taxon>
        <taxon>Alphaproteobacteria</taxon>
        <taxon>Hyphomicrobiales</taxon>
        <taxon>Methylobacteriaceae</taxon>
        <taxon>Microvirga</taxon>
    </lineage>
</organism>
<comment type="caution">
    <text evidence="3">The sequence shown here is derived from an EMBL/GenBank/DDBJ whole genome shotgun (WGS) entry which is preliminary data.</text>
</comment>
<dbReference type="RefSeq" id="WP_202064522.1">
    <property type="nucleotide sequence ID" value="NZ_JAEQMY010000076.1"/>
</dbReference>
<name>A0A937D034_9HYPH</name>
<feature type="domain" description="Peptidase M15A C-terminal" evidence="2">
    <location>
        <begin position="133"/>
        <end position="214"/>
    </location>
</feature>
<evidence type="ECO:0000259" key="2">
    <source>
        <dbReference type="Pfam" id="PF08291"/>
    </source>
</evidence>
<dbReference type="Pfam" id="PF08291">
    <property type="entry name" value="Peptidase_M15_3"/>
    <property type="match status" value="1"/>
</dbReference>
<dbReference type="EMBL" id="JAEQMY010000076">
    <property type="protein sequence ID" value="MBL0407354.1"/>
    <property type="molecule type" value="Genomic_DNA"/>
</dbReference>
<proteinExistence type="predicted"/>
<keyword evidence="4" id="KW-1185">Reference proteome</keyword>
<evidence type="ECO:0000313" key="4">
    <source>
        <dbReference type="Proteomes" id="UP000605848"/>
    </source>
</evidence>
<evidence type="ECO:0000256" key="1">
    <source>
        <dbReference type="SAM" id="MobiDB-lite"/>
    </source>
</evidence>
<feature type="region of interest" description="Disordered" evidence="1">
    <location>
        <begin position="83"/>
        <end position="129"/>
    </location>
</feature>
<sequence length="267" mass="28878">MHKRTLRPANYFRPAEQPDEVETAARVLSALLVSGAMVTGGALLLRAAPAHAEREIVQDSAALQPKPTKYVKPNTVAANTPSARRLWVDPPPLPTGQQAARAASSAEPAFKAAPVTQTASASSPAPPTECLPTDLRNVLKDVEARFGAVMLVSTTELHTDNHSRASVRHKLHSACRAVDFKVKGNGKAVVAYLRSRPEVAGINSYGNNGVIHIDYAEPRQVAQRQALPRTGISSAARSWLAQVGLHERMVRWRTPRSACLTLPFFSY</sequence>
<accession>A0A937D034</accession>
<gene>
    <name evidence="3" type="ORF">JKG68_25880</name>
</gene>
<protein>
    <recommendedName>
        <fullName evidence="2">Peptidase M15A C-terminal domain-containing protein</fullName>
    </recommendedName>
</protein>
<evidence type="ECO:0000313" key="3">
    <source>
        <dbReference type="EMBL" id="MBL0407354.1"/>
    </source>
</evidence>
<feature type="compositionally biased region" description="Low complexity" evidence="1">
    <location>
        <begin position="99"/>
        <end position="113"/>
    </location>
</feature>
<dbReference type="AlphaFoldDB" id="A0A937D034"/>
<dbReference type="InterPro" id="IPR013230">
    <property type="entry name" value="Peptidase_M15A_C"/>
</dbReference>